<reference evidence="1" key="1">
    <citation type="journal article" date="2020" name="Stud. Mycol.">
        <title>101 Dothideomycetes genomes: a test case for predicting lifestyles and emergence of pathogens.</title>
        <authorList>
            <person name="Haridas S."/>
            <person name="Albert R."/>
            <person name="Binder M."/>
            <person name="Bloem J."/>
            <person name="Labutti K."/>
            <person name="Salamov A."/>
            <person name="Andreopoulos B."/>
            <person name="Baker S."/>
            <person name="Barry K."/>
            <person name="Bills G."/>
            <person name="Bluhm B."/>
            <person name="Cannon C."/>
            <person name="Castanera R."/>
            <person name="Culley D."/>
            <person name="Daum C."/>
            <person name="Ezra D."/>
            <person name="Gonzalez J."/>
            <person name="Henrissat B."/>
            <person name="Kuo A."/>
            <person name="Liang C."/>
            <person name="Lipzen A."/>
            <person name="Lutzoni F."/>
            <person name="Magnuson J."/>
            <person name="Mondo S."/>
            <person name="Nolan M."/>
            <person name="Ohm R."/>
            <person name="Pangilinan J."/>
            <person name="Park H.-J."/>
            <person name="Ramirez L."/>
            <person name="Alfaro M."/>
            <person name="Sun H."/>
            <person name="Tritt A."/>
            <person name="Yoshinaga Y."/>
            <person name="Zwiers L.-H."/>
            <person name="Turgeon B."/>
            <person name="Goodwin S."/>
            <person name="Spatafora J."/>
            <person name="Crous P."/>
            <person name="Grigoriev I."/>
        </authorList>
    </citation>
    <scope>NUCLEOTIDE SEQUENCE</scope>
    <source>
        <strain evidence="1">CBS 269.34</strain>
    </source>
</reference>
<dbReference type="OrthoDB" id="4664297at2759"/>
<evidence type="ECO:0000313" key="2">
    <source>
        <dbReference type="Proteomes" id="UP000799750"/>
    </source>
</evidence>
<dbReference type="Gene3D" id="2.60.120.620">
    <property type="entry name" value="q2cbj1_9rhob like domain"/>
    <property type="match status" value="1"/>
</dbReference>
<keyword evidence="2" id="KW-1185">Reference proteome</keyword>
<dbReference type="AlphaFoldDB" id="A0A6A6R9P7"/>
<evidence type="ECO:0008006" key="3">
    <source>
        <dbReference type="Google" id="ProtNLM"/>
    </source>
</evidence>
<protein>
    <recommendedName>
        <fullName evidence="3">Clavaminate synthase-like protein</fullName>
    </recommendedName>
</protein>
<organism evidence="1 2">
    <name type="scientific">Lophium mytilinum</name>
    <dbReference type="NCBI Taxonomy" id="390894"/>
    <lineage>
        <taxon>Eukaryota</taxon>
        <taxon>Fungi</taxon>
        <taxon>Dikarya</taxon>
        <taxon>Ascomycota</taxon>
        <taxon>Pezizomycotina</taxon>
        <taxon>Dothideomycetes</taxon>
        <taxon>Pleosporomycetidae</taxon>
        <taxon>Mytilinidiales</taxon>
        <taxon>Mytilinidiaceae</taxon>
        <taxon>Lophium</taxon>
    </lineage>
</organism>
<accession>A0A6A6R9P7</accession>
<evidence type="ECO:0000313" key="1">
    <source>
        <dbReference type="EMBL" id="KAF2501216.1"/>
    </source>
</evidence>
<dbReference type="EMBL" id="MU004182">
    <property type="protein sequence ID" value="KAF2501216.1"/>
    <property type="molecule type" value="Genomic_DNA"/>
</dbReference>
<sequence length="326" mass="36913">MKSTRKNFKYAQLNEADVHHFLAHGYIKIPGCFTREQSAAFTSNLWTRLNMDPNDQSTWRKERIHMPSHQSIPVSNFAPKAWNAISDLLGGTSRINTAASSNWRDSFIVNLGTPSTLNKPAPPHQLYDWHIDGDFFVHYLDSPEQALLVIPLFSDIAPNGGGTFICPPAISTAAQHLYENPAGVSPRMVPRSRSPAEGEDWIFTPSNWFNTTARSIPPSAFVEVTGQIGDVFLLHLLMLHSASKNAMRVPRIITNPPVSLRKPFCFDRREEEEFSLVERKTLEALGRERLEGWGIQGARERVVPERMRVLEKMRKEEAERLGKLKT</sequence>
<proteinExistence type="predicted"/>
<gene>
    <name evidence="1" type="ORF">BU16DRAFT_569376</name>
</gene>
<dbReference type="Proteomes" id="UP000799750">
    <property type="component" value="Unassembled WGS sequence"/>
</dbReference>
<name>A0A6A6R9P7_9PEZI</name>
<dbReference type="SUPFAM" id="SSF51197">
    <property type="entry name" value="Clavaminate synthase-like"/>
    <property type="match status" value="1"/>
</dbReference>